<dbReference type="PROSITE" id="PS01124">
    <property type="entry name" value="HTH_ARAC_FAMILY_2"/>
    <property type="match status" value="1"/>
</dbReference>
<keyword evidence="1" id="KW-0805">Transcription regulation</keyword>
<comment type="caution">
    <text evidence="4">The sequence shown here is derived from an EMBL/GenBank/DDBJ whole genome shotgun (WGS) entry which is preliminary data.</text>
</comment>
<proteinExistence type="predicted"/>
<accession>A0AAE4BRX3</accession>
<gene>
    <name evidence="4" type="ORF">HNQ88_003700</name>
</gene>
<dbReference type="Proteomes" id="UP001185092">
    <property type="component" value="Unassembled WGS sequence"/>
</dbReference>
<feature type="domain" description="HTH araC/xylS-type" evidence="3">
    <location>
        <begin position="227"/>
        <end position="325"/>
    </location>
</feature>
<evidence type="ECO:0000256" key="1">
    <source>
        <dbReference type="ARBA" id="ARBA00023015"/>
    </source>
</evidence>
<dbReference type="PANTHER" id="PTHR47893">
    <property type="entry name" value="REGULATORY PROTEIN PCHR"/>
    <property type="match status" value="1"/>
</dbReference>
<dbReference type="PANTHER" id="PTHR47893:SF1">
    <property type="entry name" value="REGULATORY PROTEIN PCHR"/>
    <property type="match status" value="1"/>
</dbReference>
<dbReference type="InterPro" id="IPR053142">
    <property type="entry name" value="PchR_regulatory_protein"/>
</dbReference>
<dbReference type="GO" id="GO:0043565">
    <property type="term" value="F:sequence-specific DNA binding"/>
    <property type="evidence" value="ECO:0007669"/>
    <property type="project" value="InterPro"/>
</dbReference>
<dbReference type="SUPFAM" id="SSF46689">
    <property type="entry name" value="Homeodomain-like"/>
    <property type="match status" value="2"/>
</dbReference>
<sequence>MKFLEINYKGGESVYLMKSLYDQVGGELSEHSFKYKHQNEFIKLDSYQLNSGFEIILADYCYPSDIKSLRTPDDNPDLFIINLFKAGEAVLNFDNQEQHLKANSTKGVLIYNGLFPMRTFIPANTHVQTLGFFVKKSAFKQLMREDHSILQKLFPTQEGMGYCTFFPKELNNLIDEIFKLKIQSSGATPLIMAKSLEIFALLFQSIIKMLDKDDLNGLPIIDYQRVLKIESVLLKNLDQKISLNELADEFCISISKLKRDFKALFNQSVYQYHLHAKMDEAYRKLKTGKYSILDISIEAGYESQSKFSKMFKKIKGINPKEVLQK</sequence>
<reference evidence="4" key="1">
    <citation type="submission" date="2023-07" db="EMBL/GenBank/DDBJ databases">
        <title>Genomic Encyclopedia of Type Strains, Phase IV (KMG-IV): sequencing the most valuable type-strain genomes for metagenomic binning, comparative biology and taxonomic classification.</title>
        <authorList>
            <person name="Goeker M."/>
        </authorList>
    </citation>
    <scope>NUCLEOTIDE SEQUENCE</scope>
    <source>
        <strain evidence="4">DSM 26174</strain>
    </source>
</reference>
<dbReference type="EMBL" id="JAVDQD010000005">
    <property type="protein sequence ID" value="MDR6240624.1"/>
    <property type="molecule type" value="Genomic_DNA"/>
</dbReference>
<evidence type="ECO:0000313" key="4">
    <source>
        <dbReference type="EMBL" id="MDR6240624.1"/>
    </source>
</evidence>
<organism evidence="4 5">
    <name type="scientific">Aureibacter tunicatorum</name>
    <dbReference type="NCBI Taxonomy" id="866807"/>
    <lineage>
        <taxon>Bacteria</taxon>
        <taxon>Pseudomonadati</taxon>
        <taxon>Bacteroidota</taxon>
        <taxon>Cytophagia</taxon>
        <taxon>Cytophagales</taxon>
        <taxon>Persicobacteraceae</taxon>
        <taxon>Aureibacter</taxon>
    </lineage>
</organism>
<keyword evidence="4" id="KW-0238">DNA-binding</keyword>
<evidence type="ECO:0000256" key="2">
    <source>
        <dbReference type="ARBA" id="ARBA00023163"/>
    </source>
</evidence>
<name>A0AAE4BRX3_9BACT</name>
<evidence type="ECO:0000259" key="3">
    <source>
        <dbReference type="PROSITE" id="PS01124"/>
    </source>
</evidence>
<dbReference type="Gene3D" id="1.10.10.60">
    <property type="entry name" value="Homeodomain-like"/>
    <property type="match status" value="2"/>
</dbReference>
<evidence type="ECO:0000313" key="5">
    <source>
        <dbReference type="Proteomes" id="UP001185092"/>
    </source>
</evidence>
<dbReference type="AlphaFoldDB" id="A0AAE4BRX3"/>
<keyword evidence="5" id="KW-1185">Reference proteome</keyword>
<dbReference type="RefSeq" id="WP_309940706.1">
    <property type="nucleotide sequence ID" value="NZ_AP025306.1"/>
</dbReference>
<protein>
    <submittedName>
        <fullName evidence="4">AraC-like DNA-binding protein</fullName>
    </submittedName>
</protein>
<dbReference type="InterPro" id="IPR018060">
    <property type="entry name" value="HTH_AraC"/>
</dbReference>
<dbReference type="SMART" id="SM00342">
    <property type="entry name" value="HTH_ARAC"/>
    <property type="match status" value="1"/>
</dbReference>
<dbReference type="Pfam" id="PF12833">
    <property type="entry name" value="HTH_18"/>
    <property type="match status" value="1"/>
</dbReference>
<keyword evidence="2" id="KW-0804">Transcription</keyword>
<dbReference type="GO" id="GO:0003700">
    <property type="term" value="F:DNA-binding transcription factor activity"/>
    <property type="evidence" value="ECO:0007669"/>
    <property type="project" value="InterPro"/>
</dbReference>
<dbReference type="InterPro" id="IPR009057">
    <property type="entry name" value="Homeodomain-like_sf"/>
</dbReference>